<evidence type="ECO:0000313" key="6">
    <source>
        <dbReference type="Proteomes" id="UP000242715"/>
    </source>
</evidence>
<name>A0A2Z6NUI8_TRISU</name>
<evidence type="ECO:0000256" key="3">
    <source>
        <dbReference type="SAM" id="Coils"/>
    </source>
</evidence>
<feature type="domain" description="Morc S5" evidence="4">
    <location>
        <begin position="18"/>
        <end position="73"/>
    </location>
</feature>
<protein>
    <recommendedName>
        <fullName evidence="4">Morc S5 domain-containing protein</fullName>
    </recommendedName>
</protein>
<dbReference type="InterPro" id="IPR045261">
    <property type="entry name" value="MORC_ATPase"/>
</dbReference>
<keyword evidence="1" id="KW-0227">DNA damage</keyword>
<dbReference type="GO" id="GO:0016887">
    <property type="term" value="F:ATP hydrolysis activity"/>
    <property type="evidence" value="ECO:0007669"/>
    <property type="project" value="InterPro"/>
</dbReference>
<dbReference type="PANTHER" id="PTHR23336">
    <property type="entry name" value="ZINC FINGER CW-TYPE COILED-COIL DOMAIN PROTEIN 3"/>
    <property type="match status" value="1"/>
</dbReference>
<dbReference type="InterPro" id="IPR041006">
    <property type="entry name" value="Morc_S5"/>
</dbReference>
<sequence>MSFFPPPPLMLLLPFQCQPFWQVVRYLDSKGRGVVGIMQADFVEPTHDKQDFEKTSLFQKLEARLKAMTWEYWDTHCRLIGYRPEPKPRTPVTQTRPSLQKPIGYHNKRKADELINLQKRQKHASEEYLSCIGFSQNKQITTTPADQVVNPETINLIQENKKLRATCREFERRGEELNFKATELRSKIEEAQQEYNRLLAELQSLDVKEE</sequence>
<evidence type="ECO:0000313" key="5">
    <source>
        <dbReference type="EMBL" id="GAU33697.1"/>
    </source>
</evidence>
<dbReference type="Proteomes" id="UP000242715">
    <property type="component" value="Unassembled WGS sequence"/>
</dbReference>
<dbReference type="OrthoDB" id="1744130at2759"/>
<organism evidence="5 6">
    <name type="scientific">Trifolium subterraneum</name>
    <name type="common">Subterranean clover</name>
    <dbReference type="NCBI Taxonomy" id="3900"/>
    <lineage>
        <taxon>Eukaryota</taxon>
        <taxon>Viridiplantae</taxon>
        <taxon>Streptophyta</taxon>
        <taxon>Embryophyta</taxon>
        <taxon>Tracheophyta</taxon>
        <taxon>Spermatophyta</taxon>
        <taxon>Magnoliopsida</taxon>
        <taxon>eudicotyledons</taxon>
        <taxon>Gunneridae</taxon>
        <taxon>Pentapetalae</taxon>
        <taxon>rosids</taxon>
        <taxon>fabids</taxon>
        <taxon>Fabales</taxon>
        <taxon>Fabaceae</taxon>
        <taxon>Papilionoideae</taxon>
        <taxon>50 kb inversion clade</taxon>
        <taxon>NPAAA clade</taxon>
        <taxon>Hologalegina</taxon>
        <taxon>IRL clade</taxon>
        <taxon>Trifolieae</taxon>
        <taxon>Trifolium</taxon>
    </lineage>
</organism>
<evidence type="ECO:0000256" key="1">
    <source>
        <dbReference type="ARBA" id="ARBA00022763"/>
    </source>
</evidence>
<proteinExistence type="predicted"/>
<keyword evidence="3" id="KW-0175">Coiled coil</keyword>
<keyword evidence="6" id="KW-1185">Reference proteome</keyword>
<feature type="coiled-coil region" evidence="3">
    <location>
        <begin position="174"/>
        <end position="208"/>
    </location>
</feature>
<accession>A0A2Z6NUI8</accession>
<dbReference type="GO" id="GO:0006281">
    <property type="term" value="P:DNA repair"/>
    <property type="evidence" value="ECO:0007669"/>
    <property type="project" value="UniProtKB-KW"/>
</dbReference>
<gene>
    <name evidence="5" type="ORF">TSUD_148480</name>
</gene>
<evidence type="ECO:0000259" key="4">
    <source>
        <dbReference type="Pfam" id="PF17942"/>
    </source>
</evidence>
<keyword evidence="2" id="KW-0234">DNA repair</keyword>
<dbReference type="PANTHER" id="PTHR23336:SF44">
    <property type="entry name" value="PROTEIN MICRORCHIDIA 6"/>
    <property type="match status" value="1"/>
</dbReference>
<dbReference type="AlphaFoldDB" id="A0A2Z6NUI8"/>
<evidence type="ECO:0000256" key="2">
    <source>
        <dbReference type="ARBA" id="ARBA00023204"/>
    </source>
</evidence>
<dbReference type="Pfam" id="PF17942">
    <property type="entry name" value="Morc6_S5"/>
    <property type="match status" value="1"/>
</dbReference>
<dbReference type="GO" id="GO:0005634">
    <property type="term" value="C:nucleus"/>
    <property type="evidence" value="ECO:0007669"/>
    <property type="project" value="TreeGrafter"/>
</dbReference>
<dbReference type="EMBL" id="DF973534">
    <property type="protein sequence ID" value="GAU33697.1"/>
    <property type="molecule type" value="Genomic_DNA"/>
</dbReference>
<reference evidence="6" key="1">
    <citation type="journal article" date="2017" name="Front. Plant Sci.">
        <title>Climate Clever Clovers: New Paradigm to Reduce the Environmental Footprint of Ruminants by Breeding Low Methanogenic Forages Utilizing Haplotype Variation.</title>
        <authorList>
            <person name="Kaur P."/>
            <person name="Appels R."/>
            <person name="Bayer P.E."/>
            <person name="Keeble-Gagnere G."/>
            <person name="Wang J."/>
            <person name="Hirakawa H."/>
            <person name="Shirasawa K."/>
            <person name="Vercoe P."/>
            <person name="Stefanova K."/>
            <person name="Durmic Z."/>
            <person name="Nichols P."/>
            <person name="Revell C."/>
            <person name="Isobe S.N."/>
            <person name="Edwards D."/>
            <person name="Erskine W."/>
        </authorList>
    </citation>
    <scope>NUCLEOTIDE SEQUENCE [LARGE SCALE GENOMIC DNA]</scope>
    <source>
        <strain evidence="6">cv. Daliak</strain>
    </source>
</reference>